<dbReference type="InterPro" id="IPR002645">
    <property type="entry name" value="STAS_dom"/>
</dbReference>
<dbReference type="InterPro" id="IPR036513">
    <property type="entry name" value="STAS_dom_sf"/>
</dbReference>
<dbReference type="OrthoDB" id="4327509at2"/>
<dbReference type="HOGENOM" id="CLU_087828_0_0_11"/>
<dbReference type="KEGG" id="sesp:BN6_26440"/>
<dbReference type="Proteomes" id="UP000006281">
    <property type="component" value="Chromosome"/>
</dbReference>
<keyword evidence="3" id="KW-1185">Reference proteome</keyword>
<dbReference type="PATRIC" id="fig|1179773.3.peg.2642"/>
<evidence type="ECO:0000259" key="1">
    <source>
        <dbReference type="PROSITE" id="PS50801"/>
    </source>
</evidence>
<sequence length="206" mass="22131">MAVLSVFGSLSAATYTRMRDLLLKTVLAQPTAVVVDLEGLAFEWQTAVAVFRAVWNQVADWPGVPILLAATDRADWPLPGFPSVTDALAAVGEPPRRWMVRMPLPVRGSGEFARLAAEETCRIWGLADLAEDAADVADALVGLAARGVRPTVVFEWWQGMLVIGAGEDVVVPCDPQALRCAAIGASRCGWSTTWSDGTLVWAVLDR</sequence>
<feature type="domain" description="STAS" evidence="1">
    <location>
        <begin position="1"/>
        <end position="92"/>
    </location>
</feature>
<evidence type="ECO:0000313" key="2">
    <source>
        <dbReference type="EMBL" id="CCH29957.1"/>
    </source>
</evidence>
<evidence type="ECO:0000313" key="3">
    <source>
        <dbReference type="Proteomes" id="UP000006281"/>
    </source>
</evidence>
<reference evidence="2 3" key="1">
    <citation type="journal article" date="2012" name="BMC Genomics">
        <title>Complete genome sequence of Saccharothrix espanaensis DSM 44229T and comparison to the other completely sequenced Pseudonocardiaceae.</title>
        <authorList>
            <person name="Strobel T."/>
            <person name="Al-Dilaimi A."/>
            <person name="Blom J."/>
            <person name="Gessner A."/>
            <person name="Kalinowski J."/>
            <person name="Luzhetska M."/>
            <person name="Puhler A."/>
            <person name="Szczepanowski R."/>
            <person name="Bechthold A."/>
            <person name="Ruckert C."/>
        </authorList>
    </citation>
    <scope>NUCLEOTIDE SEQUENCE [LARGE SCALE GENOMIC DNA]</scope>
    <source>
        <strain evidence="3">ATCC 51144 / DSM 44229 / JCM 9112 / NBRC 15066 / NRRL 15764</strain>
    </source>
</reference>
<dbReference type="eggNOG" id="COG1366">
    <property type="taxonomic scope" value="Bacteria"/>
</dbReference>
<dbReference type="Gene3D" id="3.30.750.24">
    <property type="entry name" value="STAS domain"/>
    <property type="match status" value="1"/>
</dbReference>
<accession>K0JX28</accession>
<protein>
    <recommendedName>
        <fullName evidence="1">STAS domain-containing protein</fullName>
    </recommendedName>
</protein>
<organism evidence="2 3">
    <name type="scientific">Saccharothrix espanaensis (strain ATCC 51144 / DSM 44229 / JCM 9112 / NBRC 15066 / NRRL 15764)</name>
    <dbReference type="NCBI Taxonomy" id="1179773"/>
    <lineage>
        <taxon>Bacteria</taxon>
        <taxon>Bacillati</taxon>
        <taxon>Actinomycetota</taxon>
        <taxon>Actinomycetes</taxon>
        <taxon>Pseudonocardiales</taxon>
        <taxon>Pseudonocardiaceae</taxon>
        <taxon>Saccharothrix</taxon>
    </lineage>
</organism>
<dbReference type="BioCyc" id="SESP1179773:BN6_RS12820-MONOMER"/>
<dbReference type="STRING" id="1179773.BN6_26440"/>
<proteinExistence type="predicted"/>
<gene>
    <name evidence="2" type="ordered locus">BN6_26440</name>
</gene>
<name>K0JX28_SACES</name>
<dbReference type="AlphaFoldDB" id="K0JX28"/>
<dbReference type="RefSeq" id="WP_015100069.1">
    <property type="nucleotide sequence ID" value="NC_019673.1"/>
</dbReference>
<dbReference type="PROSITE" id="PS50801">
    <property type="entry name" value="STAS"/>
    <property type="match status" value="1"/>
</dbReference>
<dbReference type="EMBL" id="HE804045">
    <property type="protein sequence ID" value="CCH29957.1"/>
    <property type="molecule type" value="Genomic_DNA"/>
</dbReference>